<evidence type="ECO:0000256" key="5">
    <source>
        <dbReference type="ARBA" id="ARBA00022679"/>
    </source>
</evidence>
<dbReference type="NCBIfam" id="TIGR01469">
    <property type="entry name" value="cobA_cysG_Cterm"/>
    <property type="match status" value="1"/>
</dbReference>
<keyword evidence="7" id="KW-0627">Porphyrin biosynthesis</keyword>
<evidence type="ECO:0000256" key="2">
    <source>
        <dbReference type="ARBA" id="ARBA00005879"/>
    </source>
</evidence>
<organism evidence="11 12">
    <name type="scientific">Vreelandella lionensis</name>
    <dbReference type="NCBI Taxonomy" id="1144478"/>
    <lineage>
        <taxon>Bacteria</taxon>
        <taxon>Pseudomonadati</taxon>
        <taxon>Pseudomonadota</taxon>
        <taxon>Gammaproteobacteria</taxon>
        <taxon>Oceanospirillales</taxon>
        <taxon>Halomonadaceae</taxon>
        <taxon>Vreelandella</taxon>
    </lineage>
</organism>
<evidence type="ECO:0000256" key="6">
    <source>
        <dbReference type="ARBA" id="ARBA00022691"/>
    </source>
</evidence>
<keyword evidence="6" id="KW-0949">S-adenosyl-L-methionine</keyword>
<reference evidence="11 12" key="1">
    <citation type="submission" date="2024-10" db="EMBL/GenBank/DDBJ databases">
        <title>The Natural Products Discovery Center: Release of the First 8490 Sequenced Strains for Exploring Actinobacteria Biosynthetic Diversity.</title>
        <authorList>
            <person name="Kalkreuter E."/>
            <person name="Kautsar S.A."/>
            <person name="Yang D."/>
            <person name="Bader C.D."/>
            <person name="Teijaro C.N."/>
            <person name="Fluegel L."/>
            <person name="Davis C.M."/>
            <person name="Simpson J.R."/>
            <person name="Lauterbach L."/>
            <person name="Steele A.D."/>
            <person name="Gui C."/>
            <person name="Meng S."/>
            <person name="Li G."/>
            <person name="Viehrig K."/>
            <person name="Ye F."/>
            <person name="Su P."/>
            <person name="Kiefer A.F."/>
            <person name="Nichols A."/>
            <person name="Cepeda A.J."/>
            <person name="Yan W."/>
            <person name="Fan B."/>
            <person name="Jiang Y."/>
            <person name="Adhikari A."/>
            <person name="Zheng C.-J."/>
            <person name="Schuster L."/>
            <person name="Cowan T.M."/>
            <person name="Smanski M.J."/>
            <person name="Chevrette M.G."/>
            <person name="De Carvalho L.P.S."/>
            <person name="Shen B."/>
        </authorList>
    </citation>
    <scope>NUCLEOTIDE SEQUENCE [LARGE SCALE GENOMIC DNA]</scope>
    <source>
        <strain evidence="11 12">NPDC077409</strain>
    </source>
</reference>
<sequence length="298" mass="31455">MRALSKQLTQKWPEALWRLGQRAWAPFSRDTAARLHLPLSGECQPGTVYLVGAGSGDVELLTLKAARLLMQADAVVYDRLVGDEVLGLIPPGTERYYVGKASGHHSMPQAEIGALIVSLAQAGKSVVRLKGGDPGVFGRMGEELAALAEAELPAEIVPGITAASAAAAGMGIPLTDRGHAQQVRFITAQLCREGGMPDWASLARQDETLVFYMGLSKVAAICHGLRQAGLPDTWPIMLVANASQPEQQSLVGTLADMPERLAAQPLPSPCLIMVGSVVSMVTHSPAATGAQEQHCQQA</sequence>
<comment type="caution">
    <text evidence="11">The sequence shown here is derived from an EMBL/GenBank/DDBJ whole genome shotgun (WGS) entry which is preliminary data.</text>
</comment>
<accession>A0ABW8BTC4</accession>
<evidence type="ECO:0000256" key="8">
    <source>
        <dbReference type="ARBA" id="ARBA00025705"/>
    </source>
</evidence>
<dbReference type="EMBL" id="JBITWC010000007">
    <property type="protein sequence ID" value="MFI8749517.1"/>
    <property type="molecule type" value="Genomic_DNA"/>
</dbReference>
<dbReference type="SUPFAM" id="SSF53790">
    <property type="entry name" value="Tetrapyrrole methylase"/>
    <property type="match status" value="1"/>
</dbReference>
<evidence type="ECO:0000256" key="3">
    <source>
        <dbReference type="ARBA" id="ARBA00012162"/>
    </source>
</evidence>
<comment type="pathway">
    <text evidence="1">Cofactor biosynthesis; adenosylcobalamin biosynthesis.</text>
</comment>
<dbReference type="PROSITE" id="PS00840">
    <property type="entry name" value="SUMT_2"/>
    <property type="match status" value="1"/>
</dbReference>
<evidence type="ECO:0000256" key="1">
    <source>
        <dbReference type="ARBA" id="ARBA00004953"/>
    </source>
</evidence>
<name>A0ABW8BTC4_9GAMM</name>
<dbReference type="InterPro" id="IPR000878">
    <property type="entry name" value="4pyrrol_Mease"/>
</dbReference>
<keyword evidence="4 9" id="KW-0489">Methyltransferase</keyword>
<dbReference type="Gene3D" id="3.30.950.10">
    <property type="entry name" value="Methyltransferase, Cobalt-precorrin-4 Transmethylase, Domain 2"/>
    <property type="match status" value="1"/>
</dbReference>
<dbReference type="Proteomes" id="UP001614338">
    <property type="component" value="Unassembled WGS sequence"/>
</dbReference>
<dbReference type="Gene3D" id="3.40.1010.10">
    <property type="entry name" value="Cobalt-precorrin-4 Transmethylase, Domain 1"/>
    <property type="match status" value="1"/>
</dbReference>
<dbReference type="EC" id="2.1.1.107" evidence="3"/>
<dbReference type="InterPro" id="IPR014777">
    <property type="entry name" value="4pyrrole_Mease_sub1"/>
</dbReference>
<evidence type="ECO:0000256" key="7">
    <source>
        <dbReference type="ARBA" id="ARBA00023244"/>
    </source>
</evidence>
<dbReference type="InterPro" id="IPR006366">
    <property type="entry name" value="CobA/CysG_C"/>
</dbReference>
<dbReference type="RefSeq" id="WP_399843110.1">
    <property type="nucleotide sequence ID" value="NZ_JBITWC010000007.1"/>
</dbReference>
<dbReference type="Pfam" id="PF00590">
    <property type="entry name" value="TP_methylase"/>
    <property type="match status" value="1"/>
</dbReference>
<dbReference type="InterPro" id="IPR003043">
    <property type="entry name" value="Uropor_MeTrfase_CS"/>
</dbReference>
<keyword evidence="5 9" id="KW-0808">Transferase</keyword>
<evidence type="ECO:0000256" key="9">
    <source>
        <dbReference type="RuleBase" id="RU003960"/>
    </source>
</evidence>
<dbReference type="PANTHER" id="PTHR45790:SF3">
    <property type="entry name" value="S-ADENOSYL-L-METHIONINE-DEPENDENT UROPORPHYRINOGEN III METHYLTRANSFERASE, CHLOROPLASTIC"/>
    <property type="match status" value="1"/>
</dbReference>
<keyword evidence="12" id="KW-1185">Reference proteome</keyword>
<dbReference type="GO" id="GO:0004851">
    <property type="term" value="F:uroporphyrin-III C-methyltransferase activity"/>
    <property type="evidence" value="ECO:0007669"/>
    <property type="project" value="UniProtKB-EC"/>
</dbReference>
<proteinExistence type="inferred from homology"/>
<dbReference type="GO" id="GO:0032259">
    <property type="term" value="P:methylation"/>
    <property type="evidence" value="ECO:0007669"/>
    <property type="project" value="UniProtKB-KW"/>
</dbReference>
<gene>
    <name evidence="11" type="primary">cobA</name>
    <name evidence="11" type="ORF">ACIGG6_05875</name>
</gene>
<dbReference type="InterPro" id="IPR035996">
    <property type="entry name" value="4pyrrol_Methylase_sf"/>
</dbReference>
<dbReference type="NCBIfam" id="NF004790">
    <property type="entry name" value="PRK06136.1"/>
    <property type="match status" value="1"/>
</dbReference>
<comment type="pathway">
    <text evidence="8">Porphyrin-containing compound metabolism; siroheme biosynthesis; precorrin-2 from uroporphyrinogen III: step 1/1.</text>
</comment>
<evidence type="ECO:0000313" key="12">
    <source>
        <dbReference type="Proteomes" id="UP001614338"/>
    </source>
</evidence>
<feature type="domain" description="Tetrapyrrole methylase" evidence="10">
    <location>
        <begin position="47"/>
        <end position="257"/>
    </location>
</feature>
<evidence type="ECO:0000259" key="10">
    <source>
        <dbReference type="Pfam" id="PF00590"/>
    </source>
</evidence>
<protein>
    <recommendedName>
        <fullName evidence="3">uroporphyrinogen-III C-methyltransferase</fullName>
        <ecNumber evidence="3">2.1.1.107</ecNumber>
    </recommendedName>
</protein>
<dbReference type="InterPro" id="IPR014776">
    <property type="entry name" value="4pyrrole_Mease_sub2"/>
</dbReference>
<evidence type="ECO:0000256" key="4">
    <source>
        <dbReference type="ARBA" id="ARBA00022603"/>
    </source>
</evidence>
<dbReference type="InterPro" id="IPR050161">
    <property type="entry name" value="Siro_Cobalamin_biosynth"/>
</dbReference>
<dbReference type="PANTHER" id="PTHR45790">
    <property type="entry name" value="SIROHEME SYNTHASE-RELATED"/>
    <property type="match status" value="1"/>
</dbReference>
<dbReference type="CDD" id="cd11642">
    <property type="entry name" value="SUMT"/>
    <property type="match status" value="1"/>
</dbReference>
<comment type="similarity">
    <text evidence="2 9">Belongs to the precorrin methyltransferase family.</text>
</comment>
<evidence type="ECO:0000313" key="11">
    <source>
        <dbReference type="EMBL" id="MFI8749517.1"/>
    </source>
</evidence>